<gene>
    <name evidence="3" type="ORF">KY084_14260</name>
</gene>
<accession>A0ABS6XP94</accession>
<dbReference type="Pfam" id="PF07238">
    <property type="entry name" value="PilZ"/>
    <property type="match status" value="1"/>
</dbReference>
<evidence type="ECO:0000259" key="2">
    <source>
        <dbReference type="Pfam" id="PF07238"/>
    </source>
</evidence>
<dbReference type="Proteomes" id="UP001197214">
    <property type="component" value="Unassembled WGS sequence"/>
</dbReference>
<feature type="region of interest" description="Disordered" evidence="1">
    <location>
        <begin position="1"/>
        <end position="21"/>
    </location>
</feature>
<evidence type="ECO:0000313" key="4">
    <source>
        <dbReference type="Proteomes" id="UP001197214"/>
    </source>
</evidence>
<dbReference type="RefSeq" id="WP_219239150.1">
    <property type="nucleotide sequence ID" value="NZ_JAHWZX010000016.1"/>
</dbReference>
<comment type="caution">
    <text evidence="3">The sequence shown here is derived from an EMBL/GenBank/DDBJ whole genome shotgun (WGS) entry which is preliminary data.</text>
</comment>
<keyword evidence="4" id="KW-1185">Reference proteome</keyword>
<dbReference type="InterPro" id="IPR009875">
    <property type="entry name" value="PilZ_domain"/>
</dbReference>
<evidence type="ECO:0000313" key="3">
    <source>
        <dbReference type="EMBL" id="MBW4332030.1"/>
    </source>
</evidence>
<organism evidence="3 4">
    <name type="scientific">Stakelama flava</name>
    <dbReference type="NCBI Taxonomy" id="2860338"/>
    <lineage>
        <taxon>Bacteria</taxon>
        <taxon>Pseudomonadati</taxon>
        <taxon>Pseudomonadota</taxon>
        <taxon>Alphaproteobacteria</taxon>
        <taxon>Sphingomonadales</taxon>
        <taxon>Sphingomonadaceae</taxon>
        <taxon>Stakelama</taxon>
    </lineage>
</organism>
<sequence>MTAQAQRHTASPEADFEQRATPRQRAFLARARMGTPGEPPSEAALLDISIYGCRLAIDTGEAHGASVEILLAGSNPIAATVIWNENGRIGCRFDEPIDRLLVRSLNLATG</sequence>
<feature type="domain" description="PilZ" evidence="2">
    <location>
        <begin position="18"/>
        <end position="99"/>
    </location>
</feature>
<evidence type="ECO:0000256" key="1">
    <source>
        <dbReference type="SAM" id="MobiDB-lite"/>
    </source>
</evidence>
<reference evidence="3 4" key="1">
    <citation type="submission" date="2021-07" db="EMBL/GenBank/DDBJ databases">
        <title>Stakelama flava sp. nov., a novel endophytic bacterium isolated from branch of Kandelia candel.</title>
        <authorList>
            <person name="Tuo L."/>
        </authorList>
    </citation>
    <scope>NUCLEOTIDE SEQUENCE [LARGE SCALE GENOMIC DNA]</scope>
    <source>
        <strain evidence="3 4">CBK3Z-3</strain>
    </source>
</reference>
<protein>
    <submittedName>
        <fullName evidence="3">PilZ domain-containing protein</fullName>
    </submittedName>
</protein>
<name>A0ABS6XP94_9SPHN</name>
<proteinExistence type="predicted"/>
<dbReference type="EMBL" id="JAHWZX010000016">
    <property type="protein sequence ID" value="MBW4332030.1"/>
    <property type="molecule type" value="Genomic_DNA"/>
</dbReference>